<evidence type="ECO:0000259" key="3">
    <source>
        <dbReference type="Pfam" id="PF07228"/>
    </source>
</evidence>
<keyword evidence="5" id="KW-1185">Reference proteome</keyword>
<evidence type="ECO:0000256" key="2">
    <source>
        <dbReference type="SAM" id="MobiDB-lite"/>
    </source>
</evidence>
<evidence type="ECO:0000256" key="1">
    <source>
        <dbReference type="ARBA" id="ARBA00022801"/>
    </source>
</evidence>
<gene>
    <name evidence="4" type="ORF">HCJ92_23735</name>
</gene>
<dbReference type="EMBL" id="JAAVJB010000411">
    <property type="protein sequence ID" value="NJP69210.1"/>
    <property type="molecule type" value="Genomic_DNA"/>
</dbReference>
<dbReference type="InterPro" id="IPR052016">
    <property type="entry name" value="Bact_Sigma-Reg"/>
</dbReference>
<keyword evidence="1" id="KW-0378">Hydrolase</keyword>
<feature type="compositionally biased region" description="Low complexity" evidence="2">
    <location>
        <begin position="49"/>
        <end position="62"/>
    </location>
</feature>
<comment type="caution">
    <text evidence="4">The sequence shown here is derived from an EMBL/GenBank/DDBJ whole genome shotgun (WGS) entry which is preliminary data.</text>
</comment>
<dbReference type="PANTHER" id="PTHR43156">
    <property type="entry name" value="STAGE II SPORULATION PROTEIN E-RELATED"/>
    <property type="match status" value="1"/>
</dbReference>
<feature type="region of interest" description="Disordered" evidence="2">
    <location>
        <begin position="1"/>
        <end position="75"/>
    </location>
</feature>
<organism evidence="4 5">
    <name type="scientific">Streptomyces spiramenti</name>
    <dbReference type="NCBI Taxonomy" id="2720606"/>
    <lineage>
        <taxon>Bacteria</taxon>
        <taxon>Bacillati</taxon>
        <taxon>Actinomycetota</taxon>
        <taxon>Actinomycetes</taxon>
        <taxon>Kitasatosporales</taxon>
        <taxon>Streptomycetaceae</taxon>
        <taxon>Streptomyces</taxon>
    </lineage>
</organism>
<proteinExistence type="predicted"/>
<dbReference type="Proteomes" id="UP000746503">
    <property type="component" value="Unassembled WGS sequence"/>
</dbReference>
<dbReference type="Pfam" id="PF07228">
    <property type="entry name" value="SpoIIE"/>
    <property type="match status" value="1"/>
</dbReference>
<accession>A0ABX1AW05</accession>
<evidence type="ECO:0000313" key="4">
    <source>
        <dbReference type="EMBL" id="NJP69210.1"/>
    </source>
</evidence>
<evidence type="ECO:0000313" key="5">
    <source>
        <dbReference type="Proteomes" id="UP000746503"/>
    </source>
</evidence>
<feature type="domain" description="PPM-type phosphatase" evidence="3">
    <location>
        <begin position="82"/>
        <end position="197"/>
    </location>
</feature>
<feature type="non-terminal residue" evidence="4">
    <location>
        <position position="1"/>
    </location>
</feature>
<name>A0ABX1AW05_9ACTN</name>
<sequence length="210" mass="20775">AADGTAPDAAPPPRATAAAGGGEARGGVPTRAGSASPEGVSAPRAASVAPDPAGHAGPDPAARVARAGTARDAPVRDAPVTELRLLNHGHPSPLLLGADGSVRALEPPAAALPLGLTGLGGPAARPLVVPLPPGAVLLMYTDGVSESRDADGRFYDPAERLRTYPGRDPEALLTWLLDDVQRHGGTGDDDVAVLAVRAAAAGPPRAPGAE</sequence>
<dbReference type="InterPro" id="IPR036457">
    <property type="entry name" value="PPM-type-like_dom_sf"/>
</dbReference>
<reference evidence="4 5" key="1">
    <citation type="submission" date="2020-03" db="EMBL/GenBank/DDBJ databases">
        <title>Draft genome of Streptomyces sp. ventii, isolated from the Axial Seamount in the Pacific Ocean, and resequencing of the two type strains Streptomyces lonarensis strain NCL 716 and Streptomyces bohaiensis strain 11A07.</title>
        <authorList>
            <person name="Loughran R.M."/>
            <person name="Pfannmuller K.M."/>
            <person name="Wasson B.J."/>
            <person name="Deadmond M.C."/>
            <person name="Paddock B.E."/>
            <person name="Koyack M.J."/>
            <person name="Gallegos D.A."/>
            <person name="Mitchell E.A."/>
            <person name="Ushijima B."/>
            <person name="Saw J.H."/>
            <person name="Mcphail K.L."/>
            <person name="Videau P."/>
        </authorList>
    </citation>
    <scope>NUCLEOTIDE SEQUENCE [LARGE SCALE GENOMIC DNA]</scope>
    <source>
        <strain evidence="5">5675061</strain>
    </source>
</reference>
<dbReference type="PANTHER" id="PTHR43156:SF2">
    <property type="entry name" value="STAGE II SPORULATION PROTEIN E"/>
    <property type="match status" value="1"/>
</dbReference>
<dbReference type="InterPro" id="IPR001932">
    <property type="entry name" value="PPM-type_phosphatase-like_dom"/>
</dbReference>
<dbReference type="Gene3D" id="3.60.40.10">
    <property type="entry name" value="PPM-type phosphatase domain"/>
    <property type="match status" value="1"/>
</dbReference>
<protein>
    <submittedName>
        <fullName evidence="4">SpoIIE family protein phosphatase</fullName>
    </submittedName>
</protein>